<name>A0AAJ7SD64_9ACAR</name>
<feature type="transmembrane region" description="Helical" evidence="14">
    <location>
        <begin position="227"/>
        <end position="247"/>
    </location>
</feature>
<dbReference type="RefSeq" id="XP_028966439.1">
    <property type="nucleotide sequence ID" value="XM_029110606.1"/>
</dbReference>
<feature type="compositionally biased region" description="Basic and acidic residues" evidence="13">
    <location>
        <begin position="1165"/>
        <end position="1178"/>
    </location>
</feature>
<evidence type="ECO:0000256" key="9">
    <source>
        <dbReference type="ARBA" id="ARBA00023136"/>
    </source>
</evidence>
<sequence>MEERPAPGSFAYQSVKPAVHFFQPAPHVEIDDTEESSLVLHAVRFMKLLSYGVTFSVVLLSAVISKSSLLLMTSQLSYPKSGSGSVNHSRPVCKECLPELFVETSAAVRPDLDYTVGTSETQIIIFTWALLLSLCIPECLKLLACLKSCLFKPLTWPTPKVMIGTLLMESIHACGSAWFVFGILPELNVLHGAMISNCVFIVPGVLQMKHWRNEEDGSFDPESIIRFITLIFQTSGLFIWAALDRSWVTPRLWWMPLVLLMLSCGWWENYLGGKNVNYIKKLNDRIRKSKPVLNLMMVPIRCGIILATAMILTDGRPDIGLDYTALFTRVNLKLFLKNKGVIVQPVFQELNYGSSISLKFVSRAFATIGTDARTPLYFALIHSLSSYVCYAASTFACQVCIQIFSMAFPLTLTVPLTVGVLGTLCSKRASDACLQIPGIPCPYFFNCPDIVSDHDLLNFFFVDYTWLWLLWLLSQTVITFHIWTTPVKRVAKVKDLFIDSLFSPVCVDQSIMAFRRRNDATVQNVQLTVYGNEFARVWSQVDYQNENTDADAELRSDPDNEWEINIDEKPDDLVRIIACATMWHETEEEMVQMLKSIFRMDVDQGEMRCIHRMFRYRDPDYYEFEAEILFDDAFEIDKGKRVVNTYVKSLIDAVDTAASMIHGRNLKLEPPRKLNTPYGGRLEWVMPGRNRLLVHLKDKTLIRARKRWSQVMYMYYLLGHRLHELDLTPQQKQIRARNTFILALDGDINFKPQAVKLLMDLMKKNDHLGAACGRIHPVGSGIMVWYQKFEYAVAHWLQKATEHVFGCVLCSPGCFSLFRAEALMADGVMRTYTQECKEPRHFIQYDQGEDRWLCTLLLQRGFGVEYSAASDAYTHAPEAFGEFYTQRRRWGPSTQANIIDLLVSARQLIKVNPNVSAPYIAYQGMLMIGNIIGPGNIYMMIVGSFVTVFSMQALHAMLINLVPLLGFIVICFMCKNDKQILAALLLTFLYSLIMCAVLIGLLIQIKNEGPASPSGMFTTALALTYVLTAIAHPQEITCVFYGILYFMLIPSMFLFLVVYSVVNVHVVVWGTREKPPSPEERAKLLQEQLKRKEKMQSSILRQILASLTGRRSEENDMKTVISSINNDLREIKSHLRGEVALPTIPEVVIEPESESQPKRTPRVGFKVESHDAKSSEDRMREWMTDPQVLDGPVSELPSSEEKFWRDLLREFLHPIEENPTKKADMQKSLLEFRDNVSIAYFMLNALYVLALFTLQLHKDSLYIVWPVGGTSRIVYMVESRQITIDHEPLMLDPIGLGFILFFAIVMFIQFSGMLLHRVETTKVILSTAKIAASEGDYSDFSQLIKEVLNEAHKNKSYTRPRRRSLYDAAAPSDENQQLYIDQKFENALEDAMDKGGLEFDPFAKCQGSEPAL</sequence>
<comment type="catalytic activity">
    <reaction evidence="12">
        <text>[(1-&gt;4)-N-acetyl-beta-D-glucosaminyl](n) + UDP-N-acetyl-alpha-D-glucosamine = [(1-&gt;4)-N-acetyl-beta-D-glucosaminyl](n+1) + UDP + H(+)</text>
        <dbReference type="Rhea" id="RHEA:16637"/>
        <dbReference type="Rhea" id="RHEA-COMP:9593"/>
        <dbReference type="Rhea" id="RHEA-COMP:9595"/>
        <dbReference type="ChEBI" id="CHEBI:15378"/>
        <dbReference type="ChEBI" id="CHEBI:17029"/>
        <dbReference type="ChEBI" id="CHEBI:57705"/>
        <dbReference type="ChEBI" id="CHEBI:58223"/>
        <dbReference type="EC" id="2.4.1.16"/>
    </reaction>
</comment>
<feature type="transmembrane region" description="Helical" evidence="14">
    <location>
        <begin position="980"/>
        <end position="1005"/>
    </location>
</feature>
<dbReference type="InterPro" id="IPR055120">
    <property type="entry name" value="Chs-1/2_IV_N"/>
</dbReference>
<feature type="transmembrane region" description="Helical" evidence="14">
    <location>
        <begin position="466"/>
        <end position="484"/>
    </location>
</feature>
<evidence type="ECO:0000256" key="11">
    <source>
        <dbReference type="ARBA" id="ARBA00046329"/>
    </source>
</evidence>
<evidence type="ECO:0000256" key="10">
    <source>
        <dbReference type="ARBA" id="ARBA00023180"/>
    </source>
</evidence>
<keyword evidence="4" id="KW-0328">Glycosyltransferase</keyword>
<evidence type="ECO:0000313" key="17">
    <source>
        <dbReference type="RefSeq" id="XP_028966439.1"/>
    </source>
</evidence>
<dbReference type="GO" id="GO:0006031">
    <property type="term" value="P:chitin biosynthetic process"/>
    <property type="evidence" value="ECO:0007669"/>
    <property type="project" value="TreeGrafter"/>
</dbReference>
<feature type="transmembrane region" description="Helical" evidence="14">
    <location>
        <begin position="1038"/>
        <end position="1062"/>
    </location>
</feature>
<keyword evidence="7 14" id="KW-1133">Transmembrane helix</keyword>
<feature type="transmembrane region" description="Helical" evidence="14">
    <location>
        <begin position="161"/>
        <end position="181"/>
    </location>
</feature>
<dbReference type="GO" id="GO:0004100">
    <property type="term" value="F:chitin synthase activity"/>
    <property type="evidence" value="ECO:0007669"/>
    <property type="project" value="UniProtKB-EC"/>
</dbReference>
<feature type="transmembrane region" description="Helical" evidence="14">
    <location>
        <begin position="919"/>
        <end position="941"/>
    </location>
</feature>
<comment type="similarity">
    <text evidence="11">Belongs to the chitin synthase family. Class IV subfamily.</text>
</comment>
<evidence type="ECO:0000256" key="14">
    <source>
        <dbReference type="SAM" id="Phobius"/>
    </source>
</evidence>
<dbReference type="PANTHER" id="PTHR22914:SF42">
    <property type="entry name" value="CHITIN SYNTHASE"/>
    <property type="match status" value="1"/>
</dbReference>
<evidence type="ECO:0000313" key="16">
    <source>
        <dbReference type="Proteomes" id="UP000694867"/>
    </source>
</evidence>
<feature type="transmembrane region" description="Helical" evidence="14">
    <location>
        <begin position="187"/>
        <end position="206"/>
    </location>
</feature>
<evidence type="ECO:0000256" key="4">
    <source>
        <dbReference type="ARBA" id="ARBA00022676"/>
    </source>
</evidence>
<evidence type="ECO:0000256" key="7">
    <source>
        <dbReference type="ARBA" id="ARBA00022989"/>
    </source>
</evidence>
<evidence type="ECO:0000256" key="13">
    <source>
        <dbReference type="SAM" id="MobiDB-lite"/>
    </source>
</evidence>
<dbReference type="FunFam" id="3.90.550.10:FF:000139">
    <property type="entry name" value="Chitin synthase 8"/>
    <property type="match status" value="1"/>
</dbReference>
<dbReference type="KEGG" id="goe:100907771"/>
<dbReference type="GO" id="GO:0005886">
    <property type="term" value="C:plasma membrane"/>
    <property type="evidence" value="ECO:0007669"/>
    <property type="project" value="UniProtKB-SubCell"/>
</dbReference>
<feature type="transmembrane region" description="Helical" evidence="14">
    <location>
        <begin position="253"/>
        <end position="271"/>
    </location>
</feature>
<keyword evidence="10" id="KW-0325">Glycoprotein</keyword>
<feature type="transmembrane region" description="Helical" evidence="14">
    <location>
        <begin position="292"/>
        <end position="312"/>
    </location>
</feature>
<protein>
    <recommendedName>
        <fullName evidence="2">chitin synthase</fullName>
        <ecNumber evidence="2">2.4.1.16</ecNumber>
    </recommendedName>
</protein>
<feature type="transmembrane region" description="Helical" evidence="14">
    <location>
        <begin position="1237"/>
        <end position="1254"/>
    </location>
</feature>
<evidence type="ECO:0000256" key="5">
    <source>
        <dbReference type="ARBA" id="ARBA00022679"/>
    </source>
</evidence>
<evidence type="ECO:0000256" key="12">
    <source>
        <dbReference type="ARBA" id="ARBA00048014"/>
    </source>
</evidence>
<keyword evidence="5" id="KW-0808">Transferase</keyword>
<comment type="subcellular location">
    <subcellularLocation>
        <location evidence="1">Cell membrane</location>
        <topology evidence="1">Multi-pass membrane protein</topology>
    </subcellularLocation>
</comment>
<dbReference type="Pfam" id="PF03142">
    <property type="entry name" value="Chitin_synth_2"/>
    <property type="match status" value="1"/>
</dbReference>
<dbReference type="Proteomes" id="UP000694867">
    <property type="component" value="Unplaced"/>
</dbReference>
<keyword evidence="8" id="KW-0175">Coiled coil</keyword>
<keyword evidence="9 14" id="KW-0472">Membrane</keyword>
<keyword evidence="3" id="KW-1003">Cell membrane</keyword>
<organism evidence="16 17">
    <name type="scientific">Galendromus occidentalis</name>
    <name type="common">western predatory mite</name>
    <dbReference type="NCBI Taxonomy" id="34638"/>
    <lineage>
        <taxon>Eukaryota</taxon>
        <taxon>Metazoa</taxon>
        <taxon>Ecdysozoa</taxon>
        <taxon>Arthropoda</taxon>
        <taxon>Chelicerata</taxon>
        <taxon>Arachnida</taxon>
        <taxon>Acari</taxon>
        <taxon>Parasitiformes</taxon>
        <taxon>Mesostigmata</taxon>
        <taxon>Gamasina</taxon>
        <taxon>Phytoseioidea</taxon>
        <taxon>Phytoseiidae</taxon>
        <taxon>Typhlodrominae</taxon>
        <taxon>Galendromus</taxon>
    </lineage>
</organism>
<evidence type="ECO:0000256" key="6">
    <source>
        <dbReference type="ARBA" id="ARBA00022692"/>
    </source>
</evidence>
<accession>A0AAJ7SD64</accession>
<dbReference type="InterPro" id="IPR029044">
    <property type="entry name" value="Nucleotide-diphossugar_trans"/>
</dbReference>
<keyword evidence="6 14" id="KW-0812">Transmembrane</keyword>
<evidence type="ECO:0000256" key="8">
    <source>
        <dbReference type="ARBA" id="ARBA00023054"/>
    </source>
</evidence>
<feature type="transmembrane region" description="Helical" evidence="14">
    <location>
        <begin position="1297"/>
        <end position="1315"/>
    </location>
</feature>
<evidence type="ECO:0000259" key="15">
    <source>
        <dbReference type="Pfam" id="PF23000"/>
    </source>
</evidence>
<dbReference type="SUPFAM" id="SSF53448">
    <property type="entry name" value="Nucleotide-diphospho-sugar transferases"/>
    <property type="match status" value="1"/>
</dbReference>
<evidence type="ECO:0000256" key="3">
    <source>
        <dbReference type="ARBA" id="ARBA00022475"/>
    </source>
</evidence>
<proteinExistence type="inferred from homology"/>
<feature type="transmembrane region" description="Helical" evidence="14">
    <location>
        <begin position="953"/>
        <end position="973"/>
    </location>
</feature>
<feature type="region of interest" description="Disordered" evidence="13">
    <location>
        <begin position="1152"/>
        <end position="1178"/>
    </location>
</feature>
<evidence type="ECO:0000256" key="1">
    <source>
        <dbReference type="ARBA" id="ARBA00004651"/>
    </source>
</evidence>
<dbReference type="Pfam" id="PF23000">
    <property type="entry name" value="ChitinSynthase_IV_N"/>
    <property type="match status" value="1"/>
</dbReference>
<dbReference type="InterPro" id="IPR004835">
    <property type="entry name" value="Chitin_synth"/>
</dbReference>
<gene>
    <name evidence="17" type="primary">LOC100907771</name>
</gene>
<dbReference type="EC" id="2.4.1.16" evidence="2"/>
<feature type="domain" description="Chitin synthase chs-1/2 N-terminal putative transporter" evidence="15">
    <location>
        <begin position="38"/>
        <end position="275"/>
    </location>
</feature>
<dbReference type="CDD" id="cd04190">
    <property type="entry name" value="Chitin_synth_C"/>
    <property type="match status" value="1"/>
</dbReference>
<evidence type="ECO:0000256" key="2">
    <source>
        <dbReference type="ARBA" id="ARBA00012543"/>
    </source>
</evidence>
<dbReference type="GeneID" id="100907771"/>
<keyword evidence="16" id="KW-1185">Reference proteome</keyword>
<dbReference type="PANTHER" id="PTHR22914">
    <property type="entry name" value="CHITIN SYNTHASE"/>
    <property type="match status" value="1"/>
</dbReference>
<feature type="transmembrane region" description="Helical" evidence="14">
    <location>
        <begin position="48"/>
        <end position="71"/>
    </location>
</feature>
<reference evidence="17" key="1">
    <citation type="submission" date="2025-08" db="UniProtKB">
        <authorList>
            <consortium name="RefSeq"/>
        </authorList>
    </citation>
    <scope>IDENTIFICATION</scope>
</reference>